<dbReference type="Pfam" id="PF03601">
    <property type="entry name" value="Cons_hypoth698"/>
    <property type="match status" value="1"/>
</dbReference>
<keyword evidence="3" id="KW-1003">Cell membrane</keyword>
<comment type="similarity">
    <text evidence="2">Belongs to the UPF0324 family.</text>
</comment>
<organism evidence="8 9">
    <name type="scientific">Zongyangia hominis</name>
    <dbReference type="NCBI Taxonomy" id="2763677"/>
    <lineage>
        <taxon>Bacteria</taxon>
        <taxon>Bacillati</taxon>
        <taxon>Bacillota</taxon>
        <taxon>Clostridia</taxon>
        <taxon>Eubacteriales</taxon>
        <taxon>Oscillospiraceae</taxon>
        <taxon>Zongyangia</taxon>
    </lineage>
</organism>
<evidence type="ECO:0000256" key="3">
    <source>
        <dbReference type="ARBA" id="ARBA00022475"/>
    </source>
</evidence>
<dbReference type="Proteomes" id="UP000660861">
    <property type="component" value="Unassembled WGS sequence"/>
</dbReference>
<keyword evidence="9" id="KW-1185">Reference proteome</keyword>
<feature type="transmembrane region" description="Helical" evidence="7">
    <location>
        <begin position="138"/>
        <end position="161"/>
    </location>
</feature>
<feature type="transmembrane region" description="Helical" evidence="7">
    <location>
        <begin position="334"/>
        <end position="356"/>
    </location>
</feature>
<evidence type="ECO:0000256" key="2">
    <source>
        <dbReference type="ARBA" id="ARBA00007977"/>
    </source>
</evidence>
<keyword evidence="5 7" id="KW-1133">Transmembrane helix</keyword>
<feature type="transmembrane region" description="Helical" evidence="7">
    <location>
        <begin position="48"/>
        <end position="70"/>
    </location>
</feature>
<dbReference type="PANTHER" id="PTHR30106:SF2">
    <property type="entry name" value="UPF0324 INNER MEMBRANE PROTEIN YEIH"/>
    <property type="match status" value="1"/>
</dbReference>
<protein>
    <submittedName>
        <fullName evidence="8">Sulfate exporter family transporter</fullName>
    </submittedName>
</protein>
<dbReference type="GO" id="GO:0005886">
    <property type="term" value="C:plasma membrane"/>
    <property type="evidence" value="ECO:0007669"/>
    <property type="project" value="UniProtKB-SubCell"/>
</dbReference>
<evidence type="ECO:0000313" key="8">
    <source>
        <dbReference type="EMBL" id="MBC8569397.1"/>
    </source>
</evidence>
<dbReference type="EMBL" id="JACRTC010000001">
    <property type="protein sequence ID" value="MBC8569397.1"/>
    <property type="molecule type" value="Genomic_DNA"/>
</dbReference>
<evidence type="ECO:0000256" key="7">
    <source>
        <dbReference type="SAM" id="Phobius"/>
    </source>
</evidence>
<feature type="transmembrane region" description="Helical" evidence="7">
    <location>
        <begin position="173"/>
        <end position="194"/>
    </location>
</feature>
<reference evidence="8" key="1">
    <citation type="submission" date="2020-08" db="EMBL/GenBank/DDBJ databases">
        <title>Genome public.</title>
        <authorList>
            <person name="Liu C."/>
            <person name="Sun Q."/>
        </authorList>
    </citation>
    <scope>NUCLEOTIDE SEQUENCE</scope>
    <source>
        <strain evidence="8">NSJ-54</strain>
    </source>
</reference>
<evidence type="ECO:0000256" key="6">
    <source>
        <dbReference type="ARBA" id="ARBA00023136"/>
    </source>
</evidence>
<comment type="caution">
    <text evidence="8">The sequence shown here is derived from an EMBL/GenBank/DDBJ whole genome shotgun (WGS) entry which is preliminary data.</text>
</comment>
<feature type="transmembrane region" description="Helical" evidence="7">
    <location>
        <begin position="278"/>
        <end position="299"/>
    </location>
</feature>
<evidence type="ECO:0000256" key="5">
    <source>
        <dbReference type="ARBA" id="ARBA00022989"/>
    </source>
</evidence>
<evidence type="ECO:0000256" key="4">
    <source>
        <dbReference type="ARBA" id="ARBA00022692"/>
    </source>
</evidence>
<keyword evidence="6 7" id="KW-0472">Membrane</keyword>
<evidence type="ECO:0000256" key="1">
    <source>
        <dbReference type="ARBA" id="ARBA00004651"/>
    </source>
</evidence>
<feature type="transmembrane region" description="Helical" evidence="7">
    <location>
        <begin position="226"/>
        <end position="248"/>
    </location>
</feature>
<name>A0A926ECT5_9FIRM</name>
<keyword evidence="4 7" id="KW-0812">Transmembrane</keyword>
<dbReference type="InterPro" id="IPR018383">
    <property type="entry name" value="UPF0324_pro"/>
</dbReference>
<gene>
    <name evidence="8" type="ORF">H8709_00945</name>
</gene>
<sequence>MVQDDTAAGGGRKDESNLQQQLKKVTELLPGFVVCLCIALIAKVAGSFFPVVGAATFAIFLGIVAGNTFLDRPVFEKGTKFSESRLLEYSIVLMGATLSLSDMIAVGFSGVGFILLQMTVTISAAYLIGRRLGFTRKFSLLMCAGNAVCGSSAIGSVAPVVGAESKDKGLSITIVNVTGTILMVALPVITSFLYGHETLHTSAMIGGTLQSIGQVVASAKFVNDEVVQIATLFKIIRIIFLVLVALAFSRVNTEEEGKFWQRPEAAEDRSKVKTGIPWFIIGFFLLSIIGSLQLIPGVVSEGAHFVSNQFEIIALAAIGMRVKFKTLVSEGPKAMLYGGLVGCCQVLCALGLLALLF</sequence>
<feature type="transmembrane region" description="Helical" evidence="7">
    <location>
        <begin position="91"/>
        <end position="118"/>
    </location>
</feature>
<dbReference type="PANTHER" id="PTHR30106">
    <property type="entry name" value="INNER MEMBRANE PROTEIN YEIH-RELATED"/>
    <property type="match status" value="1"/>
</dbReference>
<dbReference type="AlphaFoldDB" id="A0A926ECT5"/>
<evidence type="ECO:0000313" key="9">
    <source>
        <dbReference type="Proteomes" id="UP000660861"/>
    </source>
</evidence>
<accession>A0A926ECT5</accession>
<comment type="subcellular location">
    <subcellularLocation>
        <location evidence="1">Cell membrane</location>
        <topology evidence="1">Multi-pass membrane protein</topology>
    </subcellularLocation>
</comment>
<proteinExistence type="inferred from homology"/>